<comment type="caution">
    <text evidence="2">The sequence shown here is derived from an EMBL/GenBank/DDBJ whole genome shotgun (WGS) entry which is preliminary data.</text>
</comment>
<proteinExistence type="predicted"/>
<feature type="domain" description="Putative Flp pilus-assembly TadG-like N-terminal" evidence="1">
    <location>
        <begin position="14"/>
        <end position="57"/>
    </location>
</feature>
<dbReference type="AlphaFoldDB" id="A0A917GS95"/>
<accession>A0A917GS95</accession>
<evidence type="ECO:0000313" key="2">
    <source>
        <dbReference type="EMBL" id="GGG55749.1"/>
    </source>
</evidence>
<sequence length="325" mass="32890">MRRMIQLLRRGERGGISVIVALSLVVLLGAAAVAVDTGALYAERAELQSGSDAAALAIAQDCAIGSCGDPGATAQTFANSNAKDSAANVDAPTFPTPTSVRVRATTRDSGGTGSLALMFAPLMGIDEETVSATSTAAWGNPAGGPAMLPLAFSYCVFDGMLGGGIQVIETHGVDTDDCVSPSPSGQTLPGNFSWLSTPSGACEIYVNSDSTVSGSTGASIPGDCSTSVLNASLVGETVLLPVYDELGGIGAGAYYHIRGWAAFKIYGWRFPHNAVNNTGITGVPDSSCTGSCNGIIGEFVEFTTLDDGFTVGGPDLGATVVALTE</sequence>
<gene>
    <name evidence="2" type="ORF">GCM10011374_18350</name>
</gene>
<name>A0A917GS95_9MICC</name>
<protein>
    <recommendedName>
        <fullName evidence="1">Putative Flp pilus-assembly TadG-like N-terminal domain-containing protein</fullName>
    </recommendedName>
</protein>
<evidence type="ECO:0000313" key="3">
    <source>
        <dbReference type="Proteomes" id="UP000638848"/>
    </source>
</evidence>
<reference evidence="2" key="2">
    <citation type="submission" date="2020-09" db="EMBL/GenBank/DDBJ databases">
        <authorList>
            <person name="Sun Q."/>
            <person name="Zhou Y."/>
        </authorList>
    </citation>
    <scope>NUCLEOTIDE SEQUENCE</scope>
    <source>
        <strain evidence="2">CGMCC 1.12187</strain>
    </source>
</reference>
<organism evidence="2 3">
    <name type="scientific">Kocuria dechangensis</name>
    <dbReference type="NCBI Taxonomy" id="1176249"/>
    <lineage>
        <taxon>Bacteria</taxon>
        <taxon>Bacillati</taxon>
        <taxon>Actinomycetota</taxon>
        <taxon>Actinomycetes</taxon>
        <taxon>Micrococcales</taxon>
        <taxon>Micrococcaceae</taxon>
        <taxon>Kocuria</taxon>
    </lineage>
</organism>
<dbReference type="EMBL" id="BMEQ01000007">
    <property type="protein sequence ID" value="GGG55749.1"/>
    <property type="molecule type" value="Genomic_DNA"/>
</dbReference>
<evidence type="ECO:0000259" key="1">
    <source>
        <dbReference type="Pfam" id="PF13400"/>
    </source>
</evidence>
<dbReference type="Pfam" id="PF13400">
    <property type="entry name" value="Tad"/>
    <property type="match status" value="1"/>
</dbReference>
<reference evidence="2" key="1">
    <citation type="journal article" date="2014" name="Int. J. Syst. Evol. Microbiol.">
        <title>Complete genome sequence of Corynebacterium casei LMG S-19264T (=DSM 44701T), isolated from a smear-ripened cheese.</title>
        <authorList>
            <consortium name="US DOE Joint Genome Institute (JGI-PGF)"/>
            <person name="Walter F."/>
            <person name="Albersmeier A."/>
            <person name="Kalinowski J."/>
            <person name="Ruckert C."/>
        </authorList>
    </citation>
    <scope>NUCLEOTIDE SEQUENCE</scope>
    <source>
        <strain evidence="2">CGMCC 1.12187</strain>
    </source>
</reference>
<dbReference type="InterPro" id="IPR028087">
    <property type="entry name" value="Tad_N"/>
</dbReference>
<keyword evidence="3" id="KW-1185">Reference proteome</keyword>
<dbReference type="Proteomes" id="UP000638848">
    <property type="component" value="Unassembled WGS sequence"/>
</dbReference>